<feature type="binding site" evidence="8">
    <location>
        <position position="117"/>
    </location>
    <ligand>
        <name>substrate</name>
    </ligand>
</feature>
<dbReference type="Proteomes" id="UP000504693">
    <property type="component" value="Chromosome"/>
</dbReference>
<dbReference type="AlphaFoldDB" id="A0A7D3XJA7"/>
<dbReference type="GO" id="GO:0000166">
    <property type="term" value="F:nucleotide binding"/>
    <property type="evidence" value="ECO:0007669"/>
    <property type="project" value="UniProtKB-KW"/>
</dbReference>
<name>A0A7D3XJA7_9SPHN</name>
<evidence type="ECO:0000256" key="8">
    <source>
        <dbReference type="PIRSR" id="PIRSR000185-2"/>
    </source>
</evidence>
<keyword evidence="8" id="KW-0547">Nucleotide-binding</keyword>
<feature type="site" description="Important for catalysis" evidence="9">
    <location>
        <position position="172"/>
    </location>
</feature>
<dbReference type="InterPro" id="IPR050724">
    <property type="entry name" value="Glu_Leu_Phe_Val_DH"/>
</dbReference>
<feature type="domain" description="Glutamate/phenylalanine/leucine/valine/L-tryptophan dehydrogenase C-terminal" evidence="11">
    <location>
        <begin position="208"/>
        <end position="451"/>
    </location>
</feature>
<keyword evidence="8" id="KW-0520">NAD</keyword>
<evidence type="ECO:0000256" key="10">
    <source>
        <dbReference type="RuleBase" id="RU004417"/>
    </source>
</evidence>
<feature type="binding site" evidence="8">
    <location>
        <position position="246"/>
    </location>
    <ligand>
        <name>NAD(+)</name>
        <dbReference type="ChEBI" id="CHEBI:57540"/>
    </ligand>
</feature>
<evidence type="ECO:0000256" key="5">
    <source>
        <dbReference type="ARBA" id="ARBA00048584"/>
    </source>
</evidence>
<dbReference type="SMART" id="SM00839">
    <property type="entry name" value="ELFV_dehydrog"/>
    <property type="match status" value="1"/>
</dbReference>
<dbReference type="KEGG" id="emv:HQR01_11415"/>
<dbReference type="Gene3D" id="1.10.285.10">
    <property type="entry name" value="Glutamate Dehydrogenase, chain A, domain 3"/>
    <property type="match status" value="2"/>
</dbReference>
<dbReference type="GO" id="GO:0006537">
    <property type="term" value="P:glutamate biosynthetic process"/>
    <property type="evidence" value="ECO:0007669"/>
    <property type="project" value="UniProtKB-ARBA"/>
</dbReference>
<proteinExistence type="inferred from homology"/>
<evidence type="ECO:0000259" key="11">
    <source>
        <dbReference type="SMART" id="SM00839"/>
    </source>
</evidence>
<evidence type="ECO:0000313" key="12">
    <source>
        <dbReference type="EMBL" id="QKG71919.1"/>
    </source>
</evidence>
<dbReference type="NCBIfam" id="NF006929">
    <property type="entry name" value="PRK09414.1"/>
    <property type="match status" value="1"/>
</dbReference>
<dbReference type="GO" id="GO:0004354">
    <property type="term" value="F:glutamate dehydrogenase (NADP+) activity"/>
    <property type="evidence" value="ECO:0007669"/>
    <property type="project" value="UniProtKB-EC"/>
</dbReference>
<dbReference type="InterPro" id="IPR036291">
    <property type="entry name" value="NAD(P)-bd_dom_sf"/>
</dbReference>
<feature type="binding site" evidence="8">
    <location>
        <position position="385"/>
    </location>
    <ligand>
        <name>substrate</name>
    </ligand>
</feature>
<sequence>MASIYDRHVDFPTFMEGVKRRNPGQPEFVQAVQEVAQDIFSFIEDKEEYHAAQILRRIAEPDRIVSFRVCWEDDNHNVRVQRGWRVQCNNAIGPYKGGIRFHPSVTEGTLKFLAFEQTFKNSLTGLPMGGGKGGANFNPKGKSDAEVMRFCQAFMTELYRHIGPDTDVPAGDIGVGAREIGYMFGQYKRITNRWEGVLTGKGTEYGGSKMRPEATGYGAVYFMQNMLKHAGNDVAGKTAIVSGSGNVATHAAEKLTQLGAKVLTLSDSGGFIHDPEGLNQEKIDWIKHLKNVKRGRISEYADHFTGSSFHADKRPWDVPCELALPCATQNELNEEEARELVANGVIAVSEGANMPTTLDGVKVFHDAHTLYAPGKAANAGGVAVSGLEMSQNSERISWNHERLGQMLTELMEGIHEKCVEYGTSEGGYVDYVRGANIAGFKKVADAMLAFGVM</sequence>
<dbReference type="Pfam" id="PF02812">
    <property type="entry name" value="ELFV_dehydrog_N"/>
    <property type="match status" value="1"/>
</dbReference>
<evidence type="ECO:0000256" key="3">
    <source>
        <dbReference type="ARBA" id="ARBA00011643"/>
    </source>
</evidence>
<dbReference type="PANTHER" id="PTHR43571">
    <property type="entry name" value="NADP-SPECIFIC GLUTAMATE DEHYDROGENASE 1-RELATED"/>
    <property type="match status" value="1"/>
</dbReference>
<dbReference type="PRINTS" id="PR00082">
    <property type="entry name" value="GLFDHDRGNASE"/>
</dbReference>
<evidence type="ECO:0000256" key="7">
    <source>
        <dbReference type="PIRSR" id="PIRSR000185-1"/>
    </source>
</evidence>
<comment type="catalytic activity">
    <reaction evidence="5">
        <text>L-glutamate + NADP(+) + H2O = 2-oxoglutarate + NH4(+) + NADPH + H(+)</text>
        <dbReference type="Rhea" id="RHEA:11612"/>
        <dbReference type="ChEBI" id="CHEBI:15377"/>
        <dbReference type="ChEBI" id="CHEBI:15378"/>
        <dbReference type="ChEBI" id="CHEBI:16810"/>
        <dbReference type="ChEBI" id="CHEBI:28938"/>
        <dbReference type="ChEBI" id="CHEBI:29985"/>
        <dbReference type="ChEBI" id="CHEBI:57783"/>
        <dbReference type="ChEBI" id="CHEBI:58349"/>
        <dbReference type="EC" id="1.4.1.4"/>
    </reaction>
</comment>
<feature type="binding site" evidence="8">
    <location>
        <position position="171"/>
    </location>
    <ligand>
        <name>substrate</name>
    </ligand>
</feature>
<dbReference type="PIRSF" id="PIRSF000185">
    <property type="entry name" value="Glu_DH"/>
    <property type="match status" value="1"/>
</dbReference>
<comment type="function">
    <text evidence="1">Catalyzes the reversible oxidative deamination of glutamate to alpha-ketoglutarate and ammonia.</text>
</comment>
<dbReference type="Gene3D" id="3.40.50.10860">
    <property type="entry name" value="Leucine Dehydrogenase, chain A, domain 1"/>
    <property type="match status" value="1"/>
</dbReference>
<dbReference type="PANTHER" id="PTHR43571:SF1">
    <property type="entry name" value="NADP-SPECIFIC GLUTAMATE DEHYDROGENASE 1-RELATED"/>
    <property type="match status" value="1"/>
</dbReference>
<evidence type="ECO:0000256" key="4">
    <source>
        <dbReference type="ARBA" id="ARBA00023002"/>
    </source>
</evidence>
<reference evidence="12 13" key="1">
    <citation type="submission" date="2020-05" db="EMBL/GenBank/DDBJ databases">
        <title>Erythrobacter mangrovi sp. nov., isolated from rhizosphere soil of mangrove plant (Kandelia candel).</title>
        <authorList>
            <person name="Ye Y.H."/>
        </authorList>
    </citation>
    <scope>NUCLEOTIDE SEQUENCE [LARGE SCALE GENOMIC DNA]</scope>
    <source>
        <strain evidence="12 13">EB310</strain>
    </source>
</reference>
<keyword evidence="13" id="KW-1185">Reference proteome</keyword>
<dbReference type="FunFam" id="3.40.50.10860:FF:000002">
    <property type="entry name" value="Glutamate dehydrogenase"/>
    <property type="match status" value="1"/>
</dbReference>
<dbReference type="FunFam" id="1.10.285.10:FF:000001">
    <property type="entry name" value="Glutamate dehydrogenase"/>
    <property type="match status" value="1"/>
</dbReference>
<dbReference type="SUPFAM" id="SSF53223">
    <property type="entry name" value="Aminoacid dehydrogenase-like, N-terminal domain"/>
    <property type="match status" value="1"/>
</dbReference>
<dbReference type="InterPro" id="IPR006097">
    <property type="entry name" value="Glu/Leu/Phe/Val/Trp_DH_dimer"/>
</dbReference>
<dbReference type="EMBL" id="CP053921">
    <property type="protein sequence ID" value="QKG71919.1"/>
    <property type="molecule type" value="Genomic_DNA"/>
</dbReference>
<feature type="active site" description="Proton donor" evidence="7">
    <location>
        <position position="132"/>
    </location>
</feature>
<dbReference type="RefSeq" id="WP_173214984.1">
    <property type="nucleotide sequence ID" value="NZ_CP053921.1"/>
</dbReference>
<dbReference type="InterPro" id="IPR006096">
    <property type="entry name" value="Glu/Leu/Phe/Val/Trp_DH_C"/>
</dbReference>
<evidence type="ECO:0000256" key="1">
    <source>
        <dbReference type="ARBA" id="ARBA00003868"/>
    </source>
</evidence>
<dbReference type="CDD" id="cd05313">
    <property type="entry name" value="NAD_bind_2_Glu_DH"/>
    <property type="match status" value="1"/>
</dbReference>
<dbReference type="Gene3D" id="3.40.50.720">
    <property type="entry name" value="NAD(P)-binding Rossmann-like Domain"/>
    <property type="match status" value="1"/>
</dbReference>
<dbReference type="FunFam" id="3.40.50.720:FF:000030">
    <property type="entry name" value="Glutamate dehydrogenase"/>
    <property type="match status" value="1"/>
</dbReference>
<organism evidence="12 13">
    <name type="scientific">Erythrobacter mangrovi</name>
    <dbReference type="NCBI Taxonomy" id="2739433"/>
    <lineage>
        <taxon>Bacteria</taxon>
        <taxon>Pseudomonadati</taxon>
        <taxon>Pseudomonadota</taxon>
        <taxon>Alphaproteobacteria</taxon>
        <taxon>Sphingomonadales</taxon>
        <taxon>Erythrobacteraceae</taxon>
        <taxon>Erythrobacter/Porphyrobacter group</taxon>
        <taxon>Erythrobacter</taxon>
    </lineage>
</organism>
<comment type="subunit">
    <text evidence="3">Homohexamer.</text>
</comment>
<dbReference type="InterPro" id="IPR014362">
    <property type="entry name" value="Glu_DH"/>
</dbReference>
<comment type="similarity">
    <text evidence="2 6 10">Belongs to the Glu/Leu/Phe/Val dehydrogenases family.</text>
</comment>
<dbReference type="InterPro" id="IPR046346">
    <property type="entry name" value="Aminoacid_DH-like_N_sf"/>
</dbReference>
<dbReference type="InterPro" id="IPR006095">
    <property type="entry name" value="Glu/Leu/Phe/Val/Trp_DH"/>
</dbReference>
<dbReference type="SUPFAM" id="SSF51735">
    <property type="entry name" value="NAD(P)-binding Rossmann-fold domains"/>
    <property type="match status" value="1"/>
</dbReference>
<feature type="binding site" evidence="8">
    <location>
        <position position="215"/>
    </location>
    <ligand>
        <name>NAD(+)</name>
        <dbReference type="ChEBI" id="CHEBI:57540"/>
    </ligand>
</feature>
<feature type="binding site" evidence="8">
    <location>
        <position position="120"/>
    </location>
    <ligand>
        <name>substrate</name>
    </ligand>
</feature>
<evidence type="ECO:0000256" key="2">
    <source>
        <dbReference type="ARBA" id="ARBA00006382"/>
    </source>
</evidence>
<gene>
    <name evidence="12" type="primary">gdhA</name>
    <name evidence="12" type="ORF">HQR01_11415</name>
</gene>
<dbReference type="Pfam" id="PF00208">
    <property type="entry name" value="ELFV_dehydrog"/>
    <property type="match status" value="1"/>
</dbReference>
<evidence type="ECO:0000313" key="13">
    <source>
        <dbReference type="Proteomes" id="UP000504693"/>
    </source>
</evidence>
<dbReference type="PROSITE" id="PS00074">
    <property type="entry name" value="GLFV_DEHYDROGENASE"/>
    <property type="match status" value="1"/>
</dbReference>
<feature type="binding site" evidence="8">
    <location>
        <position position="96"/>
    </location>
    <ligand>
        <name>substrate</name>
    </ligand>
</feature>
<accession>A0A7D3XJA7</accession>
<evidence type="ECO:0000256" key="6">
    <source>
        <dbReference type="PIRNR" id="PIRNR000185"/>
    </source>
</evidence>
<dbReference type="GO" id="GO:0005829">
    <property type="term" value="C:cytosol"/>
    <property type="evidence" value="ECO:0007669"/>
    <property type="project" value="TreeGrafter"/>
</dbReference>
<dbReference type="InterPro" id="IPR033524">
    <property type="entry name" value="Glu/Leu/Phe/Val_DH_AS"/>
</dbReference>
<dbReference type="InterPro" id="IPR033922">
    <property type="entry name" value="NAD_bind_Glu_DH"/>
</dbReference>
<evidence type="ECO:0000256" key="9">
    <source>
        <dbReference type="PIRSR" id="PIRSR000185-3"/>
    </source>
</evidence>
<protein>
    <recommendedName>
        <fullName evidence="6">Glutamate dehydrogenase</fullName>
    </recommendedName>
</protein>
<keyword evidence="4 6" id="KW-0560">Oxidoreductase</keyword>